<comment type="caution">
    <text evidence="2">The sequence shown here is derived from an EMBL/GenBank/DDBJ whole genome shotgun (WGS) entry which is preliminary data.</text>
</comment>
<dbReference type="RefSeq" id="WP_250140126.1">
    <property type="nucleotide sequence ID" value="NZ_JALIQP010000002.1"/>
</dbReference>
<feature type="transmembrane region" description="Helical" evidence="1">
    <location>
        <begin position="79"/>
        <end position="98"/>
    </location>
</feature>
<keyword evidence="1" id="KW-1133">Transmembrane helix</keyword>
<reference evidence="2 3" key="1">
    <citation type="journal article" date="2019" name="Int. J. Syst. Evol. Microbiol.">
        <title>The Global Catalogue of Microorganisms (GCM) 10K type strain sequencing project: providing services to taxonomists for standard genome sequencing and annotation.</title>
        <authorList>
            <consortium name="The Broad Institute Genomics Platform"/>
            <consortium name="The Broad Institute Genome Sequencing Center for Infectious Disease"/>
            <person name="Wu L."/>
            <person name="Ma J."/>
        </authorList>
    </citation>
    <scope>NUCLEOTIDE SEQUENCE [LARGE SCALE GENOMIC DNA]</scope>
    <source>
        <strain evidence="2 3">WLHS5</strain>
    </source>
</reference>
<keyword evidence="1" id="KW-0472">Membrane</keyword>
<keyword evidence="1" id="KW-0812">Transmembrane</keyword>
<evidence type="ECO:0000256" key="1">
    <source>
        <dbReference type="SAM" id="Phobius"/>
    </source>
</evidence>
<sequence>MVSPLDTRDLLRESTPVAIILLFWVVLSSVAIHSIANGLLRAGVIMALFYTVVRGVTLARRHQPTSQPDDLEGILRENVRVALPAGVWFLVAHLVYFIETLWNSFVNPGSVTFPAEGLAFIFIGAGVAVVLLYAISVGLPRVRGNTLNKGNDMTGAAPADD</sequence>
<dbReference type="EMBL" id="JBHSFA010000007">
    <property type="protein sequence ID" value="MFC4543195.1"/>
    <property type="molecule type" value="Genomic_DNA"/>
</dbReference>
<feature type="transmembrane region" description="Helical" evidence="1">
    <location>
        <begin position="118"/>
        <end position="139"/>
    </location>
</feature>
<accession>A0ABD5PRH7</accession>
<dbReference type="AlphaFoldDB" id="A0ABD5PRH7"/>
<evidence type="ECO:0000313" key="3">
    <source>
        <dbReference type="Proteomes" id="UP001595898"/>
    </source>
</evidence>
<feature type="transmembrane region" description="Helical" evidence="1">
    <location>
        <begin position="17"/>
        <end position="36"/>
    </location>
</feature>
<gene>
    <name evidence="2" type="ORF">ACFO5R_14795</name>
</gene>
<evidence type="ECO:0000313" key="2">
    <source>
        <dbReference type="EMBL" id="MFC4543195.1"/>
    </source>
</evidence>
<keyword evidence="3" id="KW-1185">Reference proteome</keyword>
<protein>
    <submittedName>
        <fullName evidence="2">Uncharacterized protein</fullName>
    </submittedName>
</protein>
<dbReference type="Proteomes" id="UP001595898">
    <property type="component" value="Unassembled WGS sequence"/>
</dbReference>
<name>A0ABD5PRH7_9EURY</name>
<organism evidence="2 3">
    <name type="scientific">Halosolutus amylolyticus</name>
    <dbReference type="NCBI Taxonomy" id="2932267"/>
    <lineage>
        <taxon>Archaea</taxon>
        <taxon>Methanobacteriati</taxon>
        <taxon>Methanobacteriota</taxon>
        <taxon>Stenosarchaea group</taxon>
        <taxon>Halobacteria</taxon>
        <taxon>Halobacteriales</taxon>
        <taxon>Natrialbaceae</taxon>
        <taxon>Halosolutus</taxon>
    </lineage>
</organism>
<proteinExistence type="predicted"/>